<accession>A0A0R1RBC4</accession>
<name>A0A0R1RBC4_9LACO</name>
<dbReference type="HAMAP" id="MF_00800">
    <property type="entry name" value="UPF0340"/>
    <property type="match status" value="1"/>
</dbReference>
<evidence type="ECO:0000313" key="3">
    <source>
        <dbReference type="Proteomes" id="UP000051999"/>
    </source>
</evidence>
<dbReference type="PIRSF" id="PIRSF007510">
    <property type="entry name" value="UCP007510"/>
    <property type="match status" value="1"/>
</dbReference>
<protein>
    <recommendedName>
        <fullName evidence="1">UPF0340 protein FD35_GL002545</fullName>
    </recommendedName>
</protein>
<reference evidence="2 3" key="1">
    <citation type="journal article" date="2015" name="Genome Announc.">
        <title>Expanding the biotechnology potential of lactobacilli through comparative genomics of 213 strains and associated genera.</title>
        <authorList>
            <person name="Sun Z."/>
            <person name="Harris H.M."/>
            <person name="McCann A."/>
            <person name="Guo C."/>
            <person name="Argimon S."/>
            <person name="Zhang W."/>
            <person name="Yang X."/>
            <person name="Jeffery I.B."/>
            <person name="Cooney J.C."/>
            <person name="Kagawa T.F."/>
            <person name="Liu W."/>
            <person name="Song Y."/>
            <person name="Salvetti E."/>
            <person name="Wrobel A."/>
            <person name="Rasinkangas P."/>
            <person name="Parkhill J."/>
            <person name="Rea M.C."/>
            <person name="O'Sullivan O."/>
            <person name="Ritari J."/>
            <person name="Douillard F.P."/>
            <person name="Paul Ross R."/>
            <person name="Yang R."/>
            <person name="Briner A.E."/>
            <person name="Felis G.E."/>
            <person name="de Vos W.M."/>
            <person name="Barrangou R."/>
            <person name="Klaenhammer T.R."/>
            <person name="Caufield P.W."/>
            <person name="Cui Y."/>
            <person name="Zhang H."/>
            <person name="O'Toole P.W."/>
        </authorList>
    </citation>
    <scope>NUCLEOTIDE SEQUENCE [LARGE SCALE GENOMIC DNA]</scope>
    <source>
        <strain evidence="2 3">DSM 15814</strain>
    </source>
</reference>
<dbReference type="OrthoDB" id="9803187at2"/>
<dbReference type="Gene3D" id="3.40.50.10360">
    <property type="entry name" value="Hypothetical protein TT1679"/>
    <property type="match status" value="1"/>
</dbReference>
<dbReference type="SUPFAM" id="SSF110710">
    <property type="entry name" value="TTHA0583/YokD-like"/>
    <property type="match status" value="1"/>
</dbReference>
<dbReference type="PATRIC" id="fig|1114972.6.peg.2609"/>
<dbReference type="RefSeq" id="WP_017260604.1">
    <property type="nucleotide sequence ID" value="NZ_AUAW01000025.1"/>
</dbReference>
<dbReference type="STRING" id="1114972.FD35_GL002545"/>
<organism evidence="2 3">
    <name type="scientific">Furfurilactobacillus rossiae DSM 15814</name>
    <dbReference type="NCBI Taxonomy" id="1114972"/>
    <lineage>
        <taxon>Bacteria</taxon>
        <taxon>Bacillati</taxon>
        <taxon>Bacillota</taxon>
        <taxon>Bacilli</taxon>
        <taxon>Lactobacillales</taxon>
        <taxon>Lactobacillaceae</taxon>
        <taxon>Furfurilactobacillus</taxon>
    </lineage>
</organism>
<dbReference type="Proteomes" id="UP000051999">
    <property type="component" value="Unassembled WGS sequence"/>
</dbReference>
<gene>
    <name evidence="2" type="ORF">FD35_GL002545</name>
</gene>
<comment type="similarity">
    <text evidence="1">Belongs to the UPF0340 family.</text>
</comment>
<dbReference type="InterPro" id="IPR028345">
    <property type="entry name" value="Antibiotic_NAT-like"/>
</dbReference>
<dbReference type="AlphaFoldDB" id="A0A0R1RBC4"/>
<dbReference type="InterPro" id="IPR006340">
    <property type="entry name" value="DUF436"/>
</dbReference>
<dbReference type="EMBL" id="AZFF01000008">
    <property type="protein sequence ID" value="KRL54477.1"/>
    <property type="molecule type" value="Genomic_DNA"/>
</dbReference>
<keyword evidence="3" id="KW-1185">Reference proteome</keyword>
<proteinExistence type="inferred from homology"/>
<dbReference type="Pfam" id="PF04260">
    <property type="entry name" value="DUF436"/>
    <property type="match status" value="1"/>
</dbReference>
<dbReference type="eggNOG" id="COG4475">
    <property type="taxonomic scope" value="Bacteria"/>
</dbReference>
<sequence>MNSADLHDRVRLEIETGVKELLSKMHLEENDLFVVGCSTSEIQGIRLGQDPNQEIGNWVISALLDVLIPRGINLAVQGGEEINRALLVERSVAKQRQYEIVSVIPSLQAGGAAQTAAYDLFKDPVEVEHITAEAGMDIGDTAIGMHVKFVQIPFRTSIQTIGQAHTTYLGSRPKFIGGERAIYHKRTRDLPPDIIPMKRN</sequence>
<dbReference type="NCBIfam" id="TIGR01440">
    <property type="entry name" value="TIGR01440 family protein"/>
    <property type="match status" value="1"/>
</dbReference>
<evidence type="ECO:0000313" key="2">
    <source>
        <dbReference type="EMBL" id="KRL54477.1"/>
    </source>
</evidence>
<comment type="caution">
    <text evidence="2">The sequence shown here is derived from an EMBL/GenBank/DDBJ whole genome shotgun (WGS) entry which is preliminary data.</text>
</comment>
<evidence type="ECO:0000256" key="1">
    <source>
        <dbReference type="HAMAP-Rule" id="MF_00800"/>
    </source>
</evidence>